<dbReference type="InterPro" id="IPR035979">
    <property type="entry name" value="RBD_domain_sf"/>
</dbReference>
<dbReference type="PROSITE" id="PS50102">
    <property type="entry name" value="RRM"/>
    <property type="match status" value="2"/>
</dbReference>
<dbReference type="Proteomes" id="UP000187406">
    <property type="component" value="Unassembled WGS sequence"/>
</dbReference>
<feature type="domain" description="RRM" evidence="4">
    <location>
        <begin position="165"/>
        <end position="246"/>
    </location>
</feature>
<evidence type="ECO:0000256" key="3">
    <source>
        <dbReference type="SAM" id="MobiDB-lite"/>
    </source>
</evidence>
<protein>
    <submittedName>
        <fullName evidence="5">RRM_1 domain-containing protein</fullName>
    </submittedName>
</protein>
<accession>A0A1Q3ANR4</accession>
<evidence type="ECO:0000256" key="2">
    <source>
        <dbReference type="PROSITE-ProRule" id="PRU00176"/>
    </source>
</evidence>
<dbReference type="InParanoid" id="A0A1Q3ANR4"/>
<gene>
    <name evidence="5" type="ORF">CFOL_v3_00915</name>
</gene>
<comment type="caution">
    <text evidence="5">The sequence shown here is derived from an EMBL/GenBank/DDBJ whole genome shotgun (WGS) entry which is preliminary data.</text>
</comment>
<sequence>MDLSRKRKTEDNGTTTATSPPITAALTLEDANKILSPLNHDNLKSVLSAAMLRHADVLDSVRSFTDADSSLRKIFIRGLSLHTTSDTLRSLFSIYGPLDEAIVIADKLTGKSKGYGFITFKHVDSAILALKESSKKIDGRITVSQLAAAGINNNGGAAAGDVSVRKIYVANVPADLSADRLLSHFLMYGEIEEGPLGFDKATGKSRGFAFFVYKNEEGAKASLVDSIKSIDGHQVVCKLAVDYRKMGQNQTGVNGNGVQQQPQMSVQSSVPGSSLPVSQYGPPAGGFSSYRGFSGGQQRPPALQGGNYGLNSSYSSMSGAYGPGYGGLGGGFGGRPSMYLLPPSSVGMPSAGYPDGGHYGSSLSMIPGQREQSGALPRVPPGGMYPPYY</sequence>
<dbReference type="InterPro" id="IPR050886">
    <property type="entry name" value="RNA-binding_reg"/>
</dbReference>
<feature type="region of interest" description="Disordered" evidence="3">
    <location>
        <begin position="251"/>
        <end position="273"/>
    </location>
</feature>
<dbReference type="InterPro" id="IPR012677">
    <property type="entry name" value="Nucleotide-bd_a/b_plait_sf"/>
</dbReference>
<dbReference type="OrthoDB" id="1875751at2759"/>
<dbReference type="Pfam" id="PF00076">
    <property type="entry name" value="RRM_1"/>
    <property type="match status" value="2"/>
</dbReference>
<keyword evidence="1 2" id="KW-0694">RNA-binding</keyword>
<reference evidence="6" key="1">
    <citation type="submission" date="2016-04" db="EMBL/GenBank/DDBJ databases">
        <title>Cephalotus genome sequencing.</title>
        <authorList>
            <person name="Fukushima K."/>
            <person name="Hasebe M."/>
            <person name="Fang X."/>
        </authorList>
    </citation>
    <scope>NUCLEOTIDE SEQUENCE [LARGE SCALE GENOMIC DNA]</scope>
    <source>
        <strain evidence="6">cv. St1</strain>
    </source>
</reference>
<dbReference type="AlphaFoldDB" id="A0A1Q3ANR4"/>
<feature type="domain" description="RRM" evidence="4">
    <location>
        <begin position="72"/>
        <end position="149"/>
    </location>
</feature>
<dbReference type="EMBL" id="BDDD01000028">
    <property type="protein sequence ID" value="GAV57378.1"/>
    <property type="molecule type" value="Genomic_DNA"/>
</dbReference>
<organism evidence="5 6">
    <name type="scientific">Cephalotus follicularis</name>
    <name type="common">Albany pitcher plant</name>
    <dbReference type="NCBI Taxonomy" id="3775"/>
    <lineage>
        <taxon>Eukaryota</taxon>
        <taxon>Viridiplantae</taxon>
        <taxon>Streptophyta</taxon>
        <taxon>Embryophyta</taxon>
        <taxon>Tracheophyta</taxon>
        <taxon>Spermatophyta</taxon>
        <taxon>Magnoliopsida</taxon>
        <taxon>eudicotyledons</taxon>
        <taxon>Gunneridae</taxon>
        <taxon>Pentapetalae</taxon>
        <taxon>rosids</taxon>
        <taxon>fabids</taxon>
        <taxon>Oxalidales</taxon>
        <taxon>Cephalotaceae</taxon>
        <taxon>Cephalotus</taxon>
    </lineage>
</organism>
<dbReference type="PANTHER" id="PTHR48024">
    <property type="entry name" value="GEO13361P1-RELATED"/>
    <property type="match status" value="1"/>
</dbReference>
<evidence type="ECO:0000256" key="1">
    <source>
        <dbReference type="ARBA" id="ARBA00022884"/>
    </source>
</evidence>
<evidence type="ECO:0000313" key="5">
    <source>
        <dbReference type="EMBL" id="GAV57378.1"/>
    </source>
</evidence>
<dbReference type="InterPro" id="IPR000504">
    <property type="entry name" value="RRM_dom"/>
</dbReference>
<dbReference type="SMART" id="SM00360">
    <property type="entry name" value="RRM"/>
    <property type="match status" value="2"/>
</dbReference>
<evidence type="ECO:0000313" key="6">
    <source>
        <dbReference type="Proteomes" id="UP000187406"/>
    </source>
</evidence>
<dbReference type="STRING" id="3775.A0A1Q3ANR4"/>
<feature type="region of interest" description="Disordered" evidence="3">
    <location>
        <begin position="1"/>
        <end position="20"/>
    </location>
</feature>
<dbReference type="PANTHER" id="PTHR48024:SF25">
    <property type="entry name" value="UBP1-ASSOCIATED PROTEIN 2C"/>
    <property type="match status" value="1"/>
</dbReference>
<name>A0A1Q3ANR4_CEPFO</name>
<dbReference type="SUPFAM" id="SSF54928">
    <property type="entry name" value="RNA-binding domain, RBD"/>
    <property type="match status" value="2"/>
</dbReference>
<dbReference type="GO" id="GO:0005634">
    <property type="term" value="C:nucleus"/>
    <property type="evidence" value="ECO:0007669"/>
    <property type="project" value="TreeGrafter"/>
</dbReference>
<dbReference type="GO" id="GO:0003723">
    <property type="term" value="F:RNA binding"/>
    <property type="evidence" value="ECO:0007669"/>
    <property type="project" value="UniProtKB-UniRule"/>
</dbReference>
<evidence type="ECO:0000259" key="4">
    <source>
        <dbReference type="PROSITE" id="PS50102"/>
    </source>
</evidence>
<proteinExistence type="predicted"/>
<dbReference type="Gene3D" id="3.30.70.330">
    <property type="match status" value="2"/>
</dbReference>
<keyword evidence="6" id="KW-1185">Reference proteome</keyword>